<dbReference type="AlphaFoldDB" id="A0A1G9Z4N1"/>
<organism evidence="2 3">
    <name type="scientific">Dendrosporobacter quercicolus</name>
    <dbReference type="NCBI Taxonomy" id="146817"/>
    <lineage>
        <taxon>Bacteria</taxon>
        <taxon>Bacillati</taxon>
        <taxon>Bacillota</taxon>
        <taxon>Negativicutes</taxon>
        <taxon>Selenomonadales</taxon>
        <taxon>Sporomusaceae</taxon>
        <taxon>Dendrosporobacter</taxon>
    </lineage>
</organism>
<evidence type="ECO:0000256" key="1">
    <source>
        <dbReference type="SAM" id="MobiDB-lite"/>
    </source>
</evidence>
<dbReference type="Proteomes" id="UP000214880">
    <property type="component" value="Unassembled WGS sequence"/>
</dbReference>
<gene>
    <name evidence="2" type="ORF">SAMN04488502_11318</name>
</gene>
<keyword evidence="3" id="KW-1185">Reference proteome</keyword>
<feature type="region of interest" description="Disordered" evidence="1">
    <location>
        <begin position="123"/>
        <end position="145"/>
    </location>
</feature>
<evidence type="ECO:0000313" key="2">
    <source>
        <dbReference type="EMBL" id="SDN15643.1"/>
    </source>
</evidence>
<dbReference type="STRING" id="146817.SAMN04488502_11318"/>
<reference evidence="2 3" key="1">
    <citation type="submission" date="2016-10" db="EMBL/GenBank/DDBJ databases">
        <authorList>
            <person name="de Groot N.N."/>
        </authorList>
    </citation>
    <scope>NUCLEOTIDE SEQUENCE [LARGE SCALE GENOMIC DNA]</scope>
    <source>
        <strain evidence="2 3">DSM 1736</strain>
    </source>
</reference>
<name>A0A1G9Z4N1_9FIRM</name>
<dbReference type="OrthoDB" id="1669005at2"/>
<proteinExistence type="predicted"/>
<evidence type="ECO:0000313" key="3">
    <source>
        <dbReference type="Proteomes" id="UP000214880"/>
    </source>
</evidence>
<sequence>MSTINAILMEPGKDLVICQLSADIEQQIEEIADILAGNFASTRLFNVGNGVSLHIFVNDLAVPLGLTANRRFPHPDEQEIIFGNALFLALADEAGEEQGALNIPEDICRVFIENLERHLARCSGQEKPGPEAEIYTENAGTPDERSFRWQEVECPEAVDKFIGSGRVRIVDDGLCDTIEINGRYFKQITVPAAHKSLQ</sequence>
<protein>
    <submittedName>
        <fullName evidence="2">Uncharacterized protein</fullName>
    </submittedName>
</protein>
<accession>A0A1G9Z4N1</accession>
<dbReference type="EMBL" id="FNHB01000013">
    <property type="protein sequence ID" value="SDN15643.1"/>
    <property type="molecule type" value="Genomic_DNA"/>
</dbReference>
<dbReference type="RefSeq" id="WP_092074822.1">
    <property type="nucleotide sequence ID" value="NZ_FNHB01000013.1"/>
</dbReference>